<keyword evidence="2 11" id="KW-0813">Transport</keyword>
<keyword evidence="10 11" id="KW-0407">Ion channel</keyword>
<reference evidence="13 14" key="1">
    <citation type="journal article" date="2018" name="Sci. Rep.">
        <title>Genomic signatures of local adaptation to the degree of environmental predictability in rotifers.</title>
        <authorList>
            <person name="Franch-Gras L."/>
            <person name="Hahn C."/>
            <person name="Garcia-Roger E.M."/>
            <person name="Carmona M.J."/>
            <person name="Serra M."/>
            <person name="Gomez A."/>
        </authorList>
    </citation>
    <scope>NUCLEOTIDE SEQUENCE [LARGE SCALE GENOMIC DNA]</scope>
    <source>
        <strain evidence="13">HYR1</strain>
    </source>
</reference>
<evidence type="ECO:0000256" key="2">
    <source>
        <dbReference type="ARBA" id="ARBA00022448"/>
    </source>
</evidence>
<evidence type="ECO:0000256" key="8">
    <source>
        <dbReference type="ARBA" id="ARBA00023136"/>
    </source>
</evidence>
<keyword evidence="6" id="KW-0915">Sodium</keyword>
<dbReference type="InterPro" id="IPR001873">
    <property type="entry name" value="ENaC"/>
</dbReference>
<dbReference type="GO" id="GO:0005886">
    <property type="term" value="C:plasma membrane"/>
    <property type="evidence" value="ECO:0007669"/>
    <property type="project" value="TreeGrafter"/>
</dbReference>
<dbReference type="Gene3D" id="1.10.287.770">
    <property type="entry name" value="YojJ-like"/>
    <property type="match status" value="1"/>
</dbReference>
<evidence type="ECO:0000256" key="3">
    <source>
        <dbReference type="ARBA" id="ARBA00022461"/>
    </source>
</evidence>
<dbReference type="EMBL" id="REGN01005011">
    <property type="protein sequence ID" value="RNA15199.1"/>
    <property type="molecule type" value="Genomic_DNA"/>
</dbReference>
<organism evidence="13 14">
    <name type="scientific">Brachionus plicatilis</name>
    <name type="common">Marine rotifer</name>
    <name type="synonym">Brachionus muelleri</name>
    <dbReference type="NCBI Taxonomy" id="10195"/>
    <lineage>
        <taxon>Eukaryota</taxon>
        <taxon>Metazoa</taxon>
        <taxon>Spiralia</taxon>
        <taxon>Gnathifera</taxon>
        <taxon>Rotifera</taxon>
        <taxon>Eurotatoria</taxon>
        <taxon>Monogononta</taxon>
        <taxon>Pseudotrocha</taxon>
        <taxon>Ploima</taxon>
        <taxon>Brachionidae</taxon>
        <taxon>Brachionus</taxon>
    </lineage>
</organism>
<proteinExistence type="inferred from homology"/>
<keyword evidence="9 11" id="KW-0739">Sodium transport</keyword>
<evidence type="ECO:0000256" key="10">
    <source>
        <dbReference type="ARBA" id="ARBA00023303"/>
    </source>
</evidence>
<keyword evidence="5 12" id="KW-1133">Transmembrane helix</keyword>
<evidence type="ECO:0000313" key="13">
    <source>
        <dbReference type="EMBL" id="RNA15199.1"/>
    </source>
</evidence>
<evidence type="ECO:0000256" key="1">
    <source>
        <dbReference type="ARBA" id="ARBA00004141"/>
    </source>
</evidence>
<keyword evidence="8 12" id="KW-0472">Membrane</keyword>
<dbReference type="GO" id="GO:0015280">
    <property type="term" value="F:ligand-gated sodium channel activity"/>
    <property type="evidence" value="ECO:0007669"/>
    <property type="project" value="TreeGrafter"/>
</dbReference>
<dbReference type="Proteomes" id="UP000276133">
    <property type="component" value="Unassembled WGS sequence"/>
</dbReference>
<evidence type="ECO:0000256" key="5">
    <source>
        <dbReference type="ARBA" id="ARBA00022989"/>
    </source>
</evidence>
<sequence length="181" mass="20867">MICTYQCIQLILIKECSCYNTIYPNFFDSIPCFNQTQMDCVGKFFMDKKITEKYFKACMDQCPLECGGMWLDYVVSVNQYSAKIYQELVQNYNGSYKLFLNKNETFDDLAIVNIYYRNLGYTEITESAAVEFVDLLSSIGGVGGLFLGASALTLVEFIELFFLFFIEIKNYNKIDPKKTSN</sequence>
<accession>A0A3M7QVF3</accession>
<dbReference type="PANTHER" id="PTHR11690">
    <property type="entry name" value="AMILORIDE-SENSITIVE SODIUM CHANNEL-RELATED"/>
    <property type="match status" value="1"/>
</dbReference>
<evidence type="ECO:0000256" key="12">
    <source>
        <dbReference type="SAM" id="Phobius"/>
    </source>
</evidence>
<keyword evidence="14" id="KW-1185">Reference proteome</keyword>
<evidence type="ECO:0000256" key="6">
    <source>
        <dbReference type="ARBA" id="ARBA00023053"/>
    </source>
</evidence>
<comment type="caution">
    <text evidence="13">The sequence shown here is derived from an EMBL/GenBank/DDBJ whole genome shotgun (WGS) entry which is preliminary data.</text>
</comment>
<dbReference type="OrthoDB" id="10068240at2759"/>
<evidence type="ECO:0000256" key="9">
    <source>
        <dbReference type="ARBA" id="ARBA00023201"/>
    </source>
</evidence>
<evidence type="ECO:0000313" key="14">
    <source>
        <dbReference type="Proteomes" id="UP000276133"/>
    </source>
</evidence>
<evidence type="ECO:0000256" key="7">
    <source>
        <dbReference type="ARBA" id="ARBA00023065"/>
    </source>
</evidence>
<evidence type="ECO:0000256" key="4">
    <source>
        <dbReference type="ARBA" id="ARBA00022692"/>
    </source>
</evidence>
<dbReference type="PRINTS" id="PR01078">
    <property type="entry name" value="AMINACHANNEL"/>
</dbReference>
<name>A0A3M7QVF3_BRAPC</name>
<keyword evidence="4 11" id="KW-0812">Transmembrane</keyword>
<protein>
    <submittedName>
        <fullName evidence="13">Amiloride-sensitive sodium channel subunit beta</fullName>
    </submittedName>
</protein>
<dbReference type="Pfam" id="PF00858">
    <property type="entry name" value="ASC"/>
    <property type="match status" value="1"/>
</dbReference>
<keyword evidence="3 11" id="KW-0894">Sodium channel</keyword>
<comment type="similarity">
    <text evidence="11">Belongs to the amiloride-sensitive sodium channel (TC 1.A.6) family.</text>
</comment>
<feature type="transmembrane region" description="Helical" evidence="12">
    <location>
        <begin position="145"/>
        <end position="168"/>
    </location>
</feature>
<keyword evidence="7 11" id="KW-0406">Ion transport</keyword>
<dbReference type="STRING" id="10195.A0A3M7QVF3"/>
<comment type="subcellular location">
    <subcellularLocation>
        <location evidence="1">Membrane</location>
        <topology evidence="1">Multi-pass membrane protein</topology>
    </subcellularLocation>
</comment>
<evidence type="ECO:0000256" key="11">
    <source>
        <dbReference type="RuleBase" id="RU000679"/>
    </source>
</evidence>
<gene>
    <name evidence="13" type="ORF">BpHYR1_047077</name>
</gene>
<dbReference type="AlphaFoldDB" id="A0A3M7QVF3"/>